<dbReference type="PANTHER" id="PTHR30419">
    <property type="entry name" value="HTH-TYPE TRANSCRIPTIONAL REGULATOR YBHD"/>
    <property type="match status" value="1"/>
</dbReference>
<name>A0ABW9R076_9ACTN</name>
<dbReference type="Proteomes" id="UP000437736">
    <property type="component" value="Unassembled WGS sequence"/>
</dbReference>
<evidence type="ECO:0000313" key="6">
    <source>
        <dbReference type="EMBL" id="MST34887.1"/>
    </source>
</evidence>
<dbReference type="InterPro" id="IPR036390">
    <property type="entry name" value="WH_DNA-bd_sf"/>
</dbReference>
<comment type="caution">
    <text evidence="6">The sequence shown here is derived from an EMBL/GenBank/DDBJ whole genome shotgun (WGS) entry which is preliminary data.</text>
</comment>
<dbReference type="InterPro" id="IPR000847">
    <property type="entry name" value="LysR_HTH_N"/>
</dbReference>
<evidence type="ECO:0000313" key="7">
    <source>
        <dbReference type="Proteomes" id="UP000437736"/>
    </source>
</evidence>
<keyword evidence="2" id="KW-0805">Transcription regulation</keyword>
<protein>
    <submittedName>
        <fullName evidence="6">LysR family transcriptional regulator</fullName>
    </submittedName>
</protein>
<dbReference type="Pfam" id="PF00126">
    <property type="entry name" value="HTH_1"/>
    <property type="match status" value="1"/>
</dbReference>
<dbReference type="SUPFAM" id="SSF46785">
    <property type="entry name" value="Winged helix' DNA-binding domain"/>
    <property type="match status" value="1"/>
</dbReference>
<feature type="domain" description="HTH lysR-type" evidence="5">
    <location>
        <begin position="2"/>
        <end position="57"/>
    </location>
</feature>
<evidence type="ECO:0000256" key="2">
    <source>
        <dbReference type="ARBA" id="ARBA00023015"/>
    </source>
</evidence>
<dbReference type="InterPro" id="IPR036388">
    <property type="entry name" value="WH-like_DNA-bd_sf"/>
</dbReference>
<reference evidence="6 7" key="1">
    <citation type="submission" date="2019-11" db="EMBL/GenBank/DDBJ databases">
        <title>Acidiferrimicrobium australis gen. nov., sp. nov., an acidophilic and obligately heterotrophic, member of the Actinobacteria that catalyses dissimilatory oxido- reduction of iron isolated from metal-rich acidic water in Chile.</title>
        <authorList>
            <person name="Gonzalez D."/>
            <person name="Huber K."/>
            <person name="Hedrich S."/>
            <person name="Rojas-Villalobos C."/>
            <person name="Quatrini R."/>
            <person name="Dinamarca M.A."/>
            <person name="Schwarz A."/>
            <person name="Canales C."/>
            <person name="Nancucheo I."/>
        </authorList>
    </citation>
    <scope>NUCLEOTIDE SEQUENCE [LARGE SCALE GENOMIC DNA]</scope>
    <source>
        <strain evidence="6 7">USS-CCA1</strain>
    </source>
</reference>
<dbReference type="PROSITE" id="PS50931">
    <property type="entry name" value="HTH_LYSR"/>
    <property type="match status" value="1"/>
</dbReference>
<proteinExistence type="inferred from homology"/>
<dbReference type="Gene3D" id="3.40.190.290">
    <property type="match status" value="1"/>
</dbReference>
<dbReference type="EMBL" id="WJHE01001277">
    <property type="protein sequence ID" value="MST34887.1"/>
    <property type="molecule type" value="Genomic_DNA"/>
</dbReference>
<dbReference type="InterPro" id="IPR005119">
    <property type="entry name" value="LysR_subst-bd"/>
</dbReference>
<keyword evidence="7" id="KW-1185">Reference proteome</keyword>
<dbReference type="InterPro" id="IPR050950">
    <property type="entry name" value="HTH-type_LysR_regulators"/>
</dbReference>
<evidence type="ECO:0000256" key="3">
    <source>
        <dbReference type="ARBA" id="ARBA00023125"/>
    </source>
</evidence>
<gene>
    <name evidence="6" type="ORF">GHK86_19440</name>
</gene>
<evidence type="ECO:0000256" key="1">
    <source>
        <dbReference type="ARBA" id="ARBA00009437"/>
    </source>
</evidence>
<dbReference type="PRINTS" id="PR00039">
    <property type="entry name" value="HTHLYSR"/>
</dbReference>
<evidence type="ECO:0000259" key="5">
    <source>
        <dbReference type="PROSITE" id="PS50931"/>
    </source>
</evidence>
<accession>A0ABW9R076</accession>
<keyword evidence="3" id="KW-0238">DNA-binding</keyword>
<evidence type="ECO:0000256" key="4">
    <source>
        <dbReference type="ARBA" id="ARBA00023163"/>
    </source>
</evidence>
<comment type="similarity">
    <text evidence="1">Belongs to the LysR transcriptional regulatory family.</text>
</comment>
<sequence>MMDLRQLQALTAIADTGSFSAAAASLHTVQSNVSSHIARLERELGAQLVDRQAGQLTEEGQAVAERARRVADELDAIVADLAALRAEVVGTVRLGVIGTTARWLTPLLLEALAGAHPRVHLVVGEGTSTMLEPQVATGAHEIAVVNLPQAFPDLTATALFDEDLILVVPPDHTLADRARVQLADLDGLELLLPASGTTYRQELDEAARDAGVALVPRAELDGVRLMASLTARGFGPSILPATTAAEGLDGFVRITVGGLPRRRVGAVVRRRARLSAPARAVLDILREVVERRADEQYGIHRAGG</sequence>
<keyword evidence="4" id="KW-0804">Transcription</keyword>
<dbReference type="Pfam" id="PF03466">
    <property type="entry name" value="LysR_substrate"/>
    <property type="match status" value="1"/>
</dbReference>
<dbReference type="CDD" id="cd05466">
    <property type="entry name" value="PBP2_LTTR_substrate"/>
    <property type="match status" value="1"/>
</dbReference>
<dbReference type="Gene3D" id="1.10.10.10">
    <property type="entry name" value="Winged helix-like DNA-binding domain superfamily/Winged helix DNA-binding domain"/>
    <property type="match status" value="1"/>
</dbReference>
<organism evidence="6 7">
    <name type="scientific">Acidiferrimicrobium australe</name>
    <dbReference type="NCBI Taxonomy" id="2664430"/>
    <lineage>
        <taxon>Bacteria</taxon>
        <taxon>Bacillati</taxon>
        <taxon>Actinomycetota</taxon>
        <taxon>Acidimicrobiia</taxon>
        <taxon>Acidimicrobiales</taxon>
        <taxon>Acidimicrobiaceae</taxon>
        <taxon>Acidiferrimicrobium</taxon>
    </lineage>
</organism>
<dbReference type="SUPFAM" id="SSF53850">
    <property type="entry name" value="Periplasmic binding protein-like II"/>
    <property type="match status" value="1"/>
</dbReference>